<dbReference type="AlphaFoldDB" id="A0A024VJP2"/>
<organism evidence="1 2">
    <name type="scientific">Plasmodium falciparum FCH/4</name>
    <dbReference type="NCBI Taxonomy" id="1036724"/>
    <lineage>
        <taxon>Eukaryota</taxon>
        <taxon>Sar</taxon>
        <taxon>Alveolata</taxon>
        <taxon>Apicomplexa</taxon>
        <taxon>Aconoidasida</taxon>
        <taxon>Haemosporida</taxon>
        <taxon>Plasmodiidae</taxon>
        <taxon>Plasmodium</taxon>
        <taxon>Plasmodium (Laverania)</taxon>
    </lineage>
</organism>
<dbReference type="EMBL" id="KI928022">
    <property type="protein sequence ID" value="ETW28742.1"/>
    <property type="molecule type" value="Genomic_DNA"/>
</dbReference>
<accession>A0A024VJP2</accession>
<proteinExistence type="predicted"/>
<dbReference type="Proteomes" id="UP000030656">
    <property type="component" value="Unassembled WGS sequence"/>
</dbReference>
<protein>
    <submittedName>
        <fullName evidence="1">Uncharacterized protein</fullName>
    </submittedName>
</protein>
<evidence type="ECO:0000313" key="1">
    <source>
        <dbReference type="EMBL" id="ETW28742.1"/>
    </source>
</evidence>
<reference evidence="1 2" key="2">
    <citation type="submission" date="2013-02" db="EMBL/GenBank/DDBJ databases">
        <title>The Genome Sequence of Plasmodium falciparum FCH/4.</title>
        <authorList>
            <consortium name="The Broad Institute Genome Sequencing Platform"/>
            <consortium name="The Broad Institute Genome Sequencing Center for Infectious Disease"/>
            <person name="Neafsey D."/>
            <person name="Cheeseman I."/>
            <person name="Volkman S."/>
            <person name="Adams J."/>
            <person name="Walker B."/>
            <person name="Young S.K."/>
            <person name="Zeng Q."/>
            <person name="Gargeya S."/>
            <person name="Fitzgerald M."/>
            <person name="Haas B."/>
            <person name="Abouelleil A."/>
            <person name="Alvarado L."/>
            <person name="Arachchi H.M."/>
            <person name="Berlin A.M."/>
            <person name="Chapman S.B."/>
            <person name="Dewar J."/>
            <person name="Goldberg J."/>
            <person name="Griggs A."/>
            <person name="Gujja S."/>
            <person name="Hansen M."/>
            <person name="Howarth C."/>
            <person name="Imamovic A."/>
            <person name="Larimer J."/>
            <person name="McCowan C."/>
            <person name="Murphy C."/>
            <person name="Neiman D."/>
            <person name="Pearson M."/>
            <person name="Priest M."/>
            <person name="Roberts A."/>
            <person name="Saif S."/>
            <person name="Shea T."/>
            <person name="Sisk P."/>
            <person name="Sykes S."/>
            <person name="Wortman J."/>
            <person name="Nusbaum C."/>
            <person name="Birren B."/>
        </authorList>
    </citation>
    <scope>NUCLEOTIDE SEQUENCE [LARGE SCALE GENOMIC DNA]</scope>
    <source>
        <strain evidence="1 2">FCH/4</strain>
    </source>
</reference>
<reference evidence="1 2" key="1">
    <citation type="submission" date="2013-02" db="EMBL/GenBank/DDBJ databases">
        <title>The Genome Annotation of Plasmodium falciparum FCH/4.</title>
        <authorList>
            <consortium name="The Broad Institute Genome Sequencing Platform"/>
            <consortium name="The Broad Institute Genome Sequencing Center for Infectious Disease"/>
            <person name="Neafsey D."/>
            <person name="Hoffman S."/>
            <person name="Volkman S."/>
            <person name="Rosenthal P."/>
            <person name="Walker B."/>
            <person name="Young S.K."/>
            <person name="Zeng Q."/>
            <person name="Gargeya S."/>
            <person name="Fitzgerald M."/>
            <person name="Haas B."/>
            <person name="Abouelleil A."/>
            <person name="Allen A.W."/>
            <person name="Alvarado L."/>
            <person name="Arachchi H.M."/>
            <person name="Berlin A.M."/>
            <person name="Chapman S.B."/>
            <person name="Gainer-Dewar J."/>
            <person name="Goldberg J."/>
            <person name="Griggs A."/>
            <person name="Gujja S."/>
            <person name="Hansen M."/>
            <person name="Howarth C."/>
            <person name="Imamovic A."/>
            <person name="Ireland A."/>
            <person name="Larimer J."/>
            <person name="McCowan C."/>
            <person name="Murphy C."/>
            <person name="Pearson M."/>
            <person name="Poon T.W."/>
            <person name="Priest M."/>
            <person name="Roberts A."/>
            <person name="Saif S."/>
            <person name="Shea T."/>
            <person name="Sisk P."/>
            <person name="Sykes S."/>
            <person name="Wortman J."/>
            <person name="Nusbaum C."/>
            <person name="Birren B."/>
        </authorList>
    </citation>
    <scope>NUCLEOTIDE SEQUENCE [LARGE SCALE GENOMIC DNA]</scope>
    <source>
        <strain evidence="1 2">FCH/4</strain>
    </source>
</reference>
<name>A0A024VJP2_PLAFA</name>
<evidence type="ECO:0000313" key="2">
    <source>
        <dbReference type="Proteomes" id="UP000030656"/>
    </source>
</evidence>
<gene>
    <name evidence="1" type="ORF">PFFCH_03871</name>
</gene>
<sequence>MHIYIYIYKYIHIYLHVLLRRHFLMLPLLPYLLVRKEKNGI</sequence>